<feature type="transmembrane region" description="Helical" evidence="8">
    <location>
        <begin position="134"/>
        <end position="154"/>
    </location>
</feature>
<dbReference type="PANTHER" id="PTHR43357:SF4">
    <property type="entry name" value="INNER MEMBRANE ABC TRANSPORTER PERMEASE PROTEIN YDCV"/>
    <property type="match status" value="1"/>
</dbReference>
<feature type="domain" description="ABC transmembrane type-1" evidence="9">
    <location>
        <begin position="96"/>
        <end position="304"/>
    </location>
</feature>
<feature type="transmembrane region" description="Helical" evidence="8">
    <location>
        <begin position="234"/>
        <end position="266"/>
    </location>
</feature>
<keyword evidence="2 8" id="KW-0813">Transport</keyword>
<protein>
    <submittedName>
        <fullName evidence="10">ABC transporter substrate-binding protein</fullName>
    </submittedName>
</protein>
<keyword evidence="6 8" id="KW-1133">Transmembrane helix</keyword>
<comment type="caution">
    <text evidence="10">The sequence shown here is derived from an EMBL/GenBank/DDBJ whole genome shotgun (WGS) entry which is preliminary data.</text>
</comment>
<feature type="transmembrane region" description="Helical" evidence="8">
    <location>
        <begin position="45"/>
        <end position="67"/>
    </location>
</feature>
<evidence type="ECO:0000256" key="2">
    <source>
        <dbReference type="ARBA" id="ARBA00022448"/>
    </source>
</evidence>
<dbReference type="PANTHER" id="PTHR43357">
    <property type="entry name" value="INNER MEMBRANE ABC TRANSPORTER PERMEASE PROTEIN YDCV"/>
    <property type="match status" value="1"/>
</dbReference>
<proteinExistence type="inferred from homology"/>
<evidence type="ECO:0000259" key="9">
    <source>
        <dbReference type="PROSITE" id="PS50928"/>
    </source>
</evidence>
<dbReference type="SUPFAM" id="SSF161098">
    <property type="entry name" value="MetI-like"/>
    <property type="match status" value="2"/>
</dbReference>
<evidence type="ECO:0000256" key="5">
    <source>
        <dbReference type="ARBA" id="ARBA00022692"/>
    </source>
</evidence>
<feature type="transmembrane region" description="Helical" evidence="8">
    <location>
        <begin position="174"/>
        <end position="199"/>
    </location>
</feature>
<dbReference type="PROSITE" id="PS50928">
    <property type="entry name" value="ABC_TM1"/>
    <property type="match status" value="2"/>
</dbReference>
<keyword evidence="5 8" id="KW-0812">Transmembrane</keyword>
<accession>A0A8J2YSI2</accession>
<gene>
    <name evidence="10" type="ORF">GCM10011611_21700</name>
</gene>
<feature type="transmembrane region" description="Helical" evidence="8">
    <location>
        <begin position="426"/>
        <end position="449"/>
    </location>
</feature>
<dbReference type="AlphaFoldDB" id="A0A8J2YSI2"/>
<dbReference type="Pfam" id="PF00528">
    <property type="entry name" value="BPD_transp_1"/>
    <property type="match status" value="2"/>
</dbReference>
<evidence type="ECO:0000256" key="1">
    <source>
        <dbReference type="ARBA" id="ARBA00004429"/>
    </source>
</evidence>
<sequence length="593" mass="63111">MTRRSLAPDLTGGDLAPVAKPAVATPAESAARPARRFVTLDPSTVIWVGATLLLVFMIVAPMARLLFSSFQSTETGQLTLENYVTAYGNLRRLVGLGNSLLYGAAVVLVATGFAVPLAWAVARTDMPAKGLVRATVLGAFITPSYLGAIGWILLAGPNAGWLNRLWMALTGAHAGIVNVYSFAGLVLVTALYAFPYIFVFTADALDRVSSEMEEAAHILGLSPFRTILRVTLPLVLPAILGGAIIVFLDTVALFGTPAVIALPARVNIMTLQLWQFFEFPVRAEAAAAYAVPLVLITIAMLALQRTILGRKGYVSLTGKGGGRSLMRLGRLRWAVLGFCFTVCALAVFLPYLALAQAAFSRAWGQGFSFANLTLGNFAYLFGEASSRQVILNTFIFSAATACLAVVLALIVAYVVGRRLVIGGGVLAGLCMAPLVVPGIVLAIGLYAVYSAPPLMLYGTAAILVLGFTTRFLPIAFANCTASLRSLNPEMEEAVRILGGSRFVAVRRVVVPLLKKSLIGTWLLVFIPASRELSTAIFLVAAKTRVISVMILDLSENGSFETLAALGFFLLGVTILIVLAGYRLVGRDFLLRKS</sequence>
<dbReference type="GO" id="GO:0005886">
    <property type="term" value="C:plasma membrane"/>
    <property type="evidence" value="ECO:0007669"/>
    <property type="project" value="UniProtKB-SubCell"/>
</dbReference>
<feature type="transmembrane region" description="Helical" evidence="8">
    <location>
        <begin position="516"/>
        <end position="541"/>
    </location>
</feature>
<dbReference type="EMBL" id="BMJQ01000005">
    <property type="protein sequence ID" value="GGF15560.1"/>
    <property type="molecule type" value="Genomic_DNA"/>
</dbReference>
<feature type="transmembrane region" description="Helical" evidence="8">
    <location>
        <begin position="333"/>
        <end position="353"/>
    </location>
</feature>
<comment type="subcellular location">
    <subcellularLocation>
        <location evidence="1">Cell inner membrane</location>
        <topology evidence="1">Multi-pass membrane protein</topology>
    </subcellularLocation>
    <subcellularLocation>
        <location evidence="8">Cell membrane</location>
        <topology evidence="8">Multi-pass membrane protein</topology>
    </subcellularLocation>
</comment>
<name>A0A8J2YSI2_9PROT</name>
<evidence type="ECO:0000256" key="4">
    <source>
        <dbReference type="ARBA" id="ARBA00022519"/>
    </source>
</evidence>
<keyword evidence="11" id="KW-1185">Reference proteome</keyword>
<dbReference type="Proteomes" id="UP000646365">
    <property type="component" value="Unassembled WGS sequence"/>
</dbReference>
<feature type="transmembrane region" description="Helical" evidence="8">
    <location>
        <begin position="286"/>
        <end position="303"/>
    </location>
</feature>
<organism evidence="10 11">
    <name type="scientific">Aliidongia dinghuensis</name>
    <dbReference type="NCBI Taxonomy" id="1867774"/>
    <lineage>
        <taxon>Bacteria</taxon>
        <taxon>Pseudomonadati</taxon>
        <taxon>Pseudomonadota</taxon>
        <taxon>Alphaproteobacteria</taxon>
        <taxon>Rhodospirillales</taxon>
        <taxon>Dongiaceae</taxon>
        <taxon>Aliidongia</taxon>
    </lineage>
</organism>
<feature type="transmembrane region" description="Helical" evidence="8">
    <location>
        <begin position="389"/>
        <end position="414"/>
    </location>
</feature>
<dbReference type="CDD" id="cd06261">
    <property type="entry name" value="TM_PBP2"/>
    <property type="match status" value="2"/>
</dbReference>
<feature type="transmembrane region" description="Helical" evidence="8">
    <location>
        <begin position="455"/>
        <end position="476"/>
    </location>
</feature>
<reference evidence="10" key="1">
    <citation type="journal article" date="2014" name="Int. J. Syst. Evol. Microbiol.">
        <title>Complete genome sequence of Corynebacterium casei LMG S-19264T (=DSM 44701T), isolated from a smear-ripened cheese.</title>
        <authorList>
            <consortium name="US DOE Joint Genome Institute (JGI-PGF)"/>
            <person name="Walter F."/>
            <person name="Albersmeier A."/>
            <person name="Kalinowski J."/>
            <person name="Ruckert C."/>
        </authorList>
    </citation>
    <scope>NUCLEOTIDE SEQUENCE</scope>
    <source>
        <strain evidence="10">CGMCC 1.15725</strain>
    </source>
</reference>
<dbReference type="InterPro" id="IPR035906">
    <property type="entry name" value="MetI-like_sf"/>
</dbReference>
<keyword evidence="4" id="KW-0997">Cell inner membrane</keyword>
<keyword evidence="3" id="KW-1003">Cell membrane</keyword>
<feature type="transmembrane region" description="Helical" evidence="8">
    <location>
        <begin position="561"/>
        <end position="584"/>
    </location>
</feature>
<comment type="similarity">
    <text evidence="8">Belongs to the binding-protein-dependent transport system permease family.</text>
</comment>
<evidence type="ECO:0000256" key="3">
    <source>
        <dbReference type="ARBA" id="ARBA00022475"/>
    </source>
</evidence>
<dbReference type="InterPro" id="IPR000515">
    <property type="entry name" value="MetI-like"/>
</dbReference>
<reference evidence="10" key="2">
    <citation type="submission" date="2020-09" db="EMBL/GenBank/DDBJ databases">
        <authorList>
            <person name="Sun Q."/>
            <person name="Zhou Y."/>
        </authorList>
    </citation>
    <scope>NUCLEOTIDE SEQUENCE</scope>
    <source>
        <strain evidence="10">CGMCC 1.15725</strain>
    </source>
</reference>
<evidence type="ECO:0000256" key="6">
    <source>
        <dbReference type="ARBA" id="ARBA00022989"/>
    </source>
</evidence>
<dbReference type="Gene3D" id="1.10.3720.10">
    <property type="entry name" value="MetI-like"/>
    <property type="match status" value="2"/>
</dbReference>
<dbReference type="GO" id="GO:0055085">
    <property type="term" value="P:transmembrane transport"/>
    <property type="evidence" value="ECO:0007669"/>
    <property type="project" value="InterPro"/>
</dbReference>
<evidence type="ECO:0000256" key="8">
    <source>
        <dbReference type="RuleBase" id="RU363032"/>
    </source>
</evidence>
<feature type="domain" description="ABC transmembrane type-1" evidence="9">
    <location>
        <begin position="390"/>
        <end position="580"/>
    </location>
</feature>
<evidence type="ECO:0000313" key="10">
    <source>
        <dbReference type="EMBL" id="GGF15560.1"/>
    </source>
</evidence>
<keyword evidence="7 8" id="KW-0472">Membrane</keyword>
<evidence type="ECO:0000256" key="7">
    <source>
        <dbReference type="ARBA" id="ARBA00023136"/>
    </source>
</evidence>
<dbReference type="RefSeq" id="WP_189045524.1">
    <property type="nucleotide sequence ID" value="NZ_BMJQ01000005.1"/>
</dbReference>
<evidence type="ECO:0000313" key="11">
    <source>
        <dbReference type="Proteomes" id="UP000646365"/>
    </source>
</evidence>
<feature type="transmembrane region" description="Helical" evidence="8">
    <location>
        <begin position="100"/>
        <end position="122"/>
    </location>
</feature>